<accession>A0A0G3WJG0</accession>
<reference evidence="2 3" key="1">
    <citation type="submission" date="2014-09" db="EMBL/GenBank/DDBJ databases">
        <title>Complete genome sequence of Endomicrobium proavitum.</title>
        <authorList>
            <person name="Zheng H."/>
        </authorList>
    </citation>
    <scope>NUCLEOTIDE SEQUENCE [LARGE SCALE GENOMIC DNA]</scope>
    <source>
        <strain evidence="2 3">Rsa215</strain>
    </source>
</reference>
<dbReference type="KEGG" id="epo:Epro_0626"/>
<dbReference type="EMBL" id="CP009498">
    <property type="protein sequence ID" value="AKL98005.1"/>
    <property type="molecule type" value="Genomic_DNA"/>
</dbReference>
<feature type="domain" description="tRNA nuclease CdiA C-terminal" evidence="1">
    <location>
        <begin position="74"/>
        <end position="152"/>
    </location>
</feature>
<dbReference type="Gene3D" id="3.40.1350.120">
    <property type="match status" value="1"/>
</dbReference>
<name>A0A0G3WJG0_9BACT</name>
<evidence type="ECO:0000259" key="1">
    <source>
        <dbReference type="Pfam" id="PF18451"/>
    </source>
</evidence>
<keyword evidence="3" id="KW-1185">Reference proteome</keyword>
<evidence type="ECO:0000313" key="2">
    <source>
        <dbReference type="EMBL" id="AKL98005.1"/>
    </source>
</evidence>
<dbReference type="InterPro" id="IPR040559">
    <property type="entry name" value="CdiA_C"/>
</dbReference>
<sequence>MVKIPFFILIRSMIGKHLNYQVKFIIILFMKKLGRIIIPLKHLPQQHELETAQFFANHGKIVEFIMPNRSKGIKNADIKMDSILWEIKSPFNDSQRTIEHLLRKALKQSKNIIFDLRRLKVSDAKCITQIKYQFKLIKGINRIIIITKYHNILDFKK</sequence>
<dbReference type="Pfam" id="PF18451">
    <property type="entry name" value="CdiA_C"/>
    <property type="match status" value="1"/>
</dbReference>
<protein>
    <recommendedName>
        <fullName evidence="1">tRNA nuclease CdiA C-terminal domain-containing protein</fullName>
    </recommendedName>
</protein>
<evidence type="ECO:0000313" key="3">
    <source>
        <dbReference type="Proteomes" id="UP000035337"/>
    </source>
</evidence>
<gene>
    <name evidence="2" type="ORF">Epro_0626</name>
</gene>
<dbReference type="Proteomes" id="UP000035337">
    <property type="component" value="Chromosome"/>
</dbReference>
<proteinExistence type="predicted"/>
<dbReference type="AlphaFoldDB" id="A0A0G3WJG0"/>
<organism evidence="2 3">
    <name type="scientific">Endomicrobium proavitum</name>
    <dbReference type="NCBI Taxonomy" id="1408281"/>
    <lineage>
        <taxon>Bacteria</taxon>
        <taxon>Pseudomonadati</taxon>
        <taxon>Elusimicrobiota</taxon>
        <taxon>Endomicrobiia</taxon>
        <taxon>Endomicrobiales</taxon>
        <taxon>Endomicrobiaceae</taxon>
        <taxon>Endomicrobium</taxon>
    </lineage>
</organism>
<dbReference type="STRING" id="1408281.Epro_0626"/>